<evidence type="ECO:0000313" key="2">
    <source>
        <dbReference type="Proteomes" id="UP001069802"/>
    </source>
</evidence>
<gene>
    <name evidence="1" type="ORF">O4H49_06205</name>
</gene>
<comment type="caution">
    <text evidence="1">The sequence shown here is derived from an EMBL/GenBank/DDBJ whole genome shotgun (WGS) entry which is preliminary data.</text>
</comment>
<dbReference type="EMBL" id="JAPWGY010000002">
    <property type="protein sequence ID" value="MCZ4280360.1"/>
    <property type="molecule type" value="Genomic_DNA"/>
</dbReference>
<protein>
    <submittedName>
        <fullName evidence="1">Uncharacterized protein</fullName>
    </submittedName>
</protein>
<sequence length="77" mass="8817">MALASVLKQKQGSTRFPSAAEYTFPKTGRPLFQDRILATDSVTLAKPEYFRWKKAFTAAFVKVLARTFGIKYNKKRQ</sequence>
<reference evidence="1" key="1">
    <citation type="submission" date="2022-12" db="EMBL/GenBank/DDBJ databases">
        <title>Bacterial isolates from different developmental stages of Nematostella vectensis.</title>
        <authorList>
            <person name="Fraune S."/>
        </authorList>
    </citation>
    <scope>NUCLEOTIDE SEQUENCE</scope>
    <source>
        <strain evidence="1">G21630-S1</strain>
    </source>
</reference>
<dbReference type="Proteomes" id="UP001069802">
    <property type="component" value="Unassembled WGS sequence"/>
</dbReference>
<proteinExistence type="predicted"/>
<evidence type="ECO:0000313" key="1">
    <source>
        <dbReference type="EMBL" id="MCZ4280360.1"/>
    </source>
</evidence>
<keyword evidence="2" id="KW-1185">Reference proteome</keyword>
<name>A0ABT4LGY3_9PROT</name>
<organism evidence="1 2">
    <name type="scientific">Kiloniella laminariae</name>
    <dbReference type="NCBI Taxonomy" id="454162"/>
    <lineage>
        <taxon>Bacteria</taxon>
        <taxon>Pseudomonadati</taxon>
        <taxon>Pseudomonadota</taxon>
        <taxon>Alphaproteobacteria</taxon>
        <taxon>Rhodospirillales</taxon>
        <taxon>Kiloniellaceae</taxon>
        <taxon>Kiloniella</taxon>
    </lineage>
</organism>
<dbReference type="RefSeq" id="WP_269422566.1">
    <property type="nucleotide sequence ID" value="NZ_JAPWGY010000002.1"/>
</dbReference>
<accession>A0ABT4LGY3</accession>